<protein>
    <recommendedName>
        <fullName evidence="4">Cysteine-rich transmembrane CYSTM domain-containing protein</fullName>
    </recommendedName>
</protein>
<feature type="region of interest" description="Disordered" evidence="1">
    <location>
        <begin position="1"/>
        <end position="58"/>
    </location>
</feature>
<gene>
    <name evidence="2" type="ORF">PVAP13_2KG514200</name>
</gene>
<evidence type="ECO:0000313" key="2">
    <source>
        <dbReference type="EMBL" id="KAG2646491.1"/>
    </source>
</evidence>
<evidence type="ECO:0000256" key="1">
    <source>
        <dbReference type="SAM" id="MobiDB-lite"/>
    </source>
</evidence>
<evidence type="ECO:0008006" key="4">
    <source>
        <dbReference type="Google" id="ProtNLM"/>
    </source>
</evidence>
<dbReference type="AlphaFoldDB" id="A0A8T0WAG1"/>
<proteinExistence type="predicted"/>
<evidence type="ECO:0000313" key="3">
    <source>
        <dbReference type="Proteomes" id="UP000823388"/>
    </source>
</evidence>
<dbReference type="Proteomes" id="UP000823388">
    <property type="component" value="Chromosome 2K"/>
</dbReference>
<comment type="caution">
    <text evidence="2">The sequence shown here is derived from an EMBL/GenBank/DDBJ whole genome shotgun (WGS) entry which is preliminary data.</text>
</comment>
<feature type="compositionally biased region" description="Pro residues" evidence="1">
    <location>
        <begin position="37"/>
        <end position="55"/>
    </location>
</feature>
<keyword evidence="3" id="KW-1185">Reference proteome</keyword>
<sequence>MLHRNTSYRDGAQGEGPSSSPSAGRSPSASRVCGGPMTPPPPPPAAPPRDPPEPPAAKRGFVVDCVMAVCCCCLADEMIM</sequence>
<feature type="compositionally biased region" description="Low complexity" evidence="1">
    <location>
        <begin position="16"/>
        <end position="31"/>
    </location>
</feature>
<organism evidence="2 3">
    <name type="scientific">Panicum virgatum</name>
    <name type="common">Blackwell switchgrass</name>
    <dbReference type="NCBI Taxonomy" id="38727"/>
    <lineage>
        <taxon>Eukaryota</taxon>
        <taxon>Viridiplantae</taxon>
        <taxon>Streptophyta</taxon>
        <taxon>Embryophyta</taxon>
        <taxon>Tracheophyta</taxon>
        <taxon>Spermatophyta</taxon>
        <taxon>Magnoliopsida</taxon>
        <taxon>Liliopsida</taxon>
        <taxon>Poales</taxon>
        <taxon>Poaceae</taxon>
        <taxon>PACMAD clade</taxon>
        <taxon>Panicoideae</taxon>
        <taxon>Panicodae</taxon>
        <taxon>Paniceae</taxon>
        <taxon>Panicinae</taxon>
        <taxon>Panicum</taxon>
        <taxon>Panicum sect. Hiantes</taxon>
    </lineage>
</organism>
<accession>A0A8T0WAG1</accession>
<dbReference type="EMBL" id="CM029039">
    <property type="protein sequence ID" value="KAG2646491.1"/>
    <property type="molecule type" value="Genomic_DNA"/>
</dbReference>
<name>A0A8T0WAG1_PANVG</name>
<reference evidence="2" key="1">
    <citation type="submission" date="2020-05" db="EMBL/GenBank/DDBJ databases">
        <title>WGS assembly of Panicum virgatum.</title>
        <authorList>
            <person name="Lovell J.T."/>
            <person name="Jenkins J."/>
            <person name="Shu S."/>
            <person name="Juenger T.E."/>
            <person name="Schmutz J."/>
        </authorList>
    </citation>
    <scope>NUCLEOTIDE SEQUENCE</scope>
    <source>
        <strain evidence="2">AP13</strain>
    </source>
</reference>